<dbReference type="Pfam" id="PF04193">
    <property type="entry name" value="PQ-loop"/>
    <property type="match status" value="2"/>
</dbReference>
<dbReference type="Gene3D" id="1.20.1280.290">
    <property type="match status" value="1"/>
</dbReference>
<comment type="caution">
    <text evidence="6">The sequence shown here is derived from an EMBL/GenBank/DDBJ whole genome shotgun (WGS) entry which is preliminary data.</text>
</comment>
<keyword evidence="4 5" id="KW-0472">Membrane</keyword>
<feature type="transmembrane region" description="Helical" evidence="5">
    <location>
        <begin position="198"/>
        <end position="218"/>
    </location>
</feature>
<evidence type="ECO:0000313" key="6">
    <source>
        <dbReference type="EMBL" id="KAG0273446.1"/>
    </source>
</evidence>
<dbReference type="InterPro" id="IPR051415">
    <property type="entry name" value="LAAT-1"/>
</dbReference>
<feature type="transmembrane region" description="Helical" evidence="5">
    <location>
        <begin position="225"/>
        <end position="245"/>
    </location>
</feature>
<accession>A0AAD4DAW6</accession>
<sequence length="287" mass="32501">MAEGPLRQNCDPNLPESLCVLANVCGYISKAIWFLVLLPQLIKNFRRQSTTGLSFIWASCNFTASLINLFFILDIKVPLFTTISGWYMPILEVGMLLQFVAYSEVSRRRKAILVVVSSVVYATVIALEVTDAFGKEETSSKMVWVSIVLWSIETYFQVILNMRRRSISGQSYISLGLSFVGKTTDMIMQFTLLMPTQYVYMTYFSSTLAYFNFIQLVVYTQPARVWGPVVVVMSLLLCGFVALLLLRTSVVSIVCPIGILMFLVGGFVVTRRQRQRQEVKPLPEDIK</sequence>
<feature type="transmembrane region" description="Helical" evidence="5">
    <location>
        <begin position="54"/>
        <end position="73"/>
    </location>
</feature>
<evidence type="ECO:0000256" key="4">
    <source>
        <dbReference type="ARBA" id="ARBA00023136"/>
    </source>
</evidence>
<dbReference type="PANTHER" id="PTHR16201">
    <property type="entry name" value="SEVEN TRANSMEMBRANE PROTEIN 1-RELATED"/>
    <property type="match status" value="1"/>
</dbReference>
<dbReference type="SMART" id="SM00679">
    <property type="entry name" value="CTNS"/>
    <property type="match status" value="2"/>
</dbReference>
<comment type="subcellular location">
    <subcellularLocation>
        <location evidence="1">Membrane</location>
        <topology evidence="1">Multi-pass membrane protein</topology>
    </subcellularLocation>
</comment>
<keyword evidence="7" id="KW-1185">Reference proteome</keyword>
<feature type="transmembrane region" description="Helical" evidence="5">
    <location>
        <begin position="111"/>
        <end position="130"/>
    </location>
</feature>
<dbReference type="PANTHER" id="PTHR16201:SF37">
    <property type="entry name" value="PQ-LOOP REPEAT-CONTAINING PROTEIN"/>
    <property type="match status" value="1"/>
</dbReference>
<evidence type="ECO:0000256" key="1">
    <source>
        <dbReference type="ARBA" id="ARBA00004141"/>
    </source>
</evidence>
<feature type="transmembrane region" description="Helical" evidence="5">
    <location>
        <begin position="251"/>
        <end position="270"/>
    </location>
</feature>
<dbReference type="AlphaFoldDB" id="A0AAD4DAW6"/>
<evidence type="ECO:0000256" key="5">
    <source>
        <dbReference type="SAM" id="Phobius"/>
    </source>
</evidence>
<reference evidence="6" key="1">
    <citation type="journal article" date="2020" name="Fungal Divers.">
        <title>Resolving the Mortierellaceae phylogeny through synthesis of multi-gene phylogenetics and phylogenomics.</title>
        <authorList>
            <person name="Vandepol N."/>
            <person name="Liber J."/>
            <person name="Desiro A."/>
            <person name="Na H."/>
            <person name="Kennedy M."/>
            <person name="Barry K."/>
            <person name="Grigoriev I.V."/>
            <person name="Miller A.N."/>
            <person name="O'Donnell K."/>
            <person name="Stajich J.E."/>
            <person name="Bonito G."/>
        </authorList>
    </citation>
    <scope>NUCLEOTIDE SEQUENCE</scope>
    <source>
        <strain evidence="6">NRRL 28262</strain>
    </source>
</reference>
<name>A0AAD4DAW6_9FUNG</name>
<proteinExistence type="predicted"/>
<feature type="transmembrane region" description="Helical" evidence="5">
    <location>
        <begin position="79"/>
        <end position="99"/>
    </location>
</feature>
<gene>
    <name evidence="6" type="ORF">BGZ95_010740</name>
</gene>
<feature type="transmembrane region" description="Helical" evidence="5">
    <location>
        <begin position="20"/>
        <end position="42"/>
    </location>
</feature>
<evidence type="ECO:0000313" key="7">
    <source>
        <dbReference type="Proteomes" id="UP001194580"/>
    </source>
</evidence>
<keyword evidence="2 5" id="KW-0812">Transmembrane</keyword>
<protein>
    <submittedName>
        <fullName evidence="6">Uncharacterized protein</fullName>
    </submittedName>
</protein>
<dbReference type="EMBL" id="JAAAIL010000745">
    <property type="protein sequence ID" value="KAG0273446.1"/>
    <property type="molecule type" value="Genomic_DNA"/>
</dbReference>
<dbReference type="InterPro" id="IPR006603">
    <property type="entry name" value="PQ-loop_rpt"/>
</dbReference>
<evidence type="ECO:0000256" key="2">
    <source>
        <dbReference type="ARBA" id="ARBA00022692"/>
    </source>
</evidence>
<keyword evidence="3 5" id="KW-1133">Transmembrane helix</keyword>
<dbReference type="GO" id="GO:0016020">
    <property type="term" value="C:membrane"/>
    <property type="evidence" value="ECO:0007669"/>
    <property type="project" value="UniProtKB-SubCell"/>
</dbReference>
<evidence type="ECO:0000256" key="3">
    <source>
        <dbReference type="ARBA" id="ARBA00022989"/>
    </source>
</evidence>
<organism evidence="6 7">
    <name type="scientific">Linnemannia exigua</name>
    <dbReference type="NCBI Taxonomy" id="604196"/>
    <lineage>
        <taxon>Eukaryota</taxon>
        <taxon>Fungi</taxon>
        <taxon>Fungi incertae sedis</taxon>
        <taxon>Mucoromycota</taxon>
        <taxon>Mortierellomycotina</taxon>
        <taxon>Mortierellomycetes</taxon>
        <taxon>Mortierellales</taxon>
        <taxon>Mortierellaceae</taxon>
        <taxon>Linnemannia</taxon>
    </lineage>
</organism>
<dbReference type="Proteomes" id="UP001194580">
    <property type="component" value="Unassembled WGS sequence"/>
</dbReference>